<comment type="caution">
    <text evidence="1">The sequence shown here is derived from an EMBL/GenBank/DDBJ whole genome shotgun (WGS) entry which is preliminary data.</text>
</comment>
<evidence type="ECO:0000313" key="1">
    <source>
        <dbReference type="EMBL" id="VEL07765.1"/>
    </source>
</evidence>
<dbReference type="PANTHER" id="PTHR19863">
    <property type="entry name" value="NEMITIN (NEURONAL ENRICHED MAP INTERACTING PROTEIN) HOMOLOG"/>
    <property type="match status" value="1"/>
</dbReference>
<protein>
    <recommendedName>
        <fullName evidence="3">Anaphase-promoting complex subunit 4 WD40 domain-containing protein</fullName>
    </recommendedName>
</protein>
<proteinExistence type="predicted"/>
<name>A0A448WBK6_9PLAT</name>
<reference evidence="1" key="1">
    <citation type="submission" date="2018-11" db="EMBL/GenBank/DDBJ databases">
        <authorList>
            <consortium name="Pathogen Informatics"/>
        </authorList>
    </citation>
    <scope>NUCLEOTIDE SEQUENCE</scope>
</reference>
<sequence>MRDLSQPLPCVRLAEHRDKVIQAKWHPDQLTFVTTSADKTILNIYSNKEPDFALTLPEMQNS</sequence>
<dbReference type="AlphaFoldDB" id="A0A448WBK6"/>
<accession>A0A448WBK6</accession>
<dbReference type="EMBL" id="CAAALY010002424">
    <property type="protein sequence ID" value="VEL07765.1"/>
    <property type="molecule type" value="Genomic_DNA"/>
</dbReference>
<evidence type="ECO:0000313" key="2">
    <source>
        <dbReference type="Proteomes" id="UP000784294"/>
    </source>
</evidence>
<keyword evidence="2" id="KW-1185">Reference proteome</keyword>
<dbReference type="Proteomes" id="UP000784294">
    <property type="component" value="Unassembled WGS sequence"/>
</dbReference>
<evidence type="ECO:0008006" key="3">
    <source>
        <dbReference type="Google" id="ProtNLM"/>
    </source>
</evidence>
<dbReference type="OrthoDB" id="187712at2759"/>
<dbReference type="InterPro" id="IPR040067">
    <property type="entry name" value="WDR47"/>
</dbReference>
<dbReference type="PANTHER" id="PTHR19863:SF5">
    <property type="entry name" value="WD REPEAT-CONTAINING PROTEIN 47"/>
    <property type="match status" value="1"/>
</dbReference>
<organism evidence="1 2">
    <name type="scientific">Protopolystoma xenopodis</name>
    <dbReference type="NCBI Taxonomy" id="117903"/>
    <lineage>
        <taxon>Eukaryota</taxon>
        <taxon>Metazoa</taxon>
        <taxon>Spiralia</taxon>
        <taxon>Lophotrochozoa</taxon>
        <taxon>Platyhelminthes</taxon>
        <taxon>Monogenea</taxon>
        <taxon>Polyopisthocotylea</taxon>
        <taxon>Polystomatidea</taxon>
        <taxon>Polystomatidae</taxon>
        <taxon>Protopolystoma</taxon>
    </lineage>
</organism>
<gene>
    <name evidence="1" type="ORF">PXEA_LOCUS1205</name>
</gene>